<protein>
    <submittedName>
        <fullName evidence="4">Beta-galactosidase</fullName>
    </submittedName>
</protein>
<feature type="domain" description="Beta-mannosidase-like galactose-binding" evidence="3">
    <location>
        <begin position="61"/>
        <end position="141"/>
    </location>
</feature>
<gene>
    <name evidence="4" type="ORF">IAC57_02020</name>
</gene>
<dbReference type="InterPro" id="IPR054593">
    <property type="entry name" value="Beta-mannosidase-like_N2"/>
</dbReference>
<organism evidence="4 5">
    <name type="scientific">Candidatus Scatosoma pullistercoris</name>
    <dbReference type="NCBI Taxonomy" id="2840934"/>
    <lineage>
        <taxon>Bacteria</taxon>
        <taxon>Bacillati</taxon>
        <taxon>Bacillota</taxon>
        <taxon>Clostridia</taxon>
        <taxon>Candidatus Scatosoma</taxon>
    </lineage>
</organism>
<feature type="domain" description="Glycoside hydrolase family 2 catalytic" evidence="2">
    <location>
        <begin position="289"/>
        <end position="417"/>
    </location>
</feature>
<evidence type="ECO:0000313" key="5">
    <source>
        <dbReference type="Proteomes" id="UP000824081"/>
    </source>
</evidence>
<evidence type="ECO:0000313" key="4">
    <source>
        <dbReference type="EMBL" id="HIU58856.1"/>
    </source>
</evidence>
<accession>A0A9D1MEP5</accession>
<dbReference type="AlphaFoldDB" id="A0A9D1MEP5"/>
<dbReference type="InterPro" id="IPR017853">
    <property type="entry name" value="GH"/>
</dbReference>
<dbReference type="InterPro" id="IPR051913">
    <property type="entry name" value="GH2_Domain-Containing"/>
</dbReference>
<dbReference type="PANTHER" id="PTHR42732:SF3">
    <property type="entry name" value="HYDROLASE"/>
    <property type="match status" value="1"/>
</dbReference>
<dbReference type="Pfam" id="PF22666">
    <property type="entry name" value="Glyco_hydro_2_N2"/>
    <property type="match status" value="1"/>
</dbReference>
<dbReference type="SUPFAM" id="SSF51445">
    <property type="entry name" value="(Trans)glycosidases"/>
    <property type="match status" value="1"/>
</dbReference>
<sequence length="567" mass="64715">MLPRPEHPNPQFMRKQFTSLNGKWLFSAPVLGPQPREILVPFCPESKLSGIGYTDFIGECEYRRTFSAEVPREGERVFLHFGAVDYEATVFVNGEKAGTHRGGYTPFSLDITSLIKSGDNELRVKATHNVSANLPSGKQSKQRDSFGCFYTRVTGIWQSVWLERTPADYIKKVCFFPDAQNGSVDIRLCVEGCGKAEIDILYEGEPAGHAEGEVCARRTFSVPLKVSRLWEPGNGRLYDVVLRYGGDEVKSYFGLRDVRFEGMKFLLNGKSVFQRFVLDQGYYPEGLYTAPDESSMIRDIELAMRLGFNGARLHQKIFEPRFLYHCDRLGFMVWGEFPGWGVEYDDLRALGPVVGEWTEAVERDFNHPSIVTWCPLNETWENLDDPRKVRDVRFVDAMYAITKVLDPTRPCVDVSGGFHGHKTDLYDFHDYLDPVTLEKHLEALERKDELIMDKVYAPDFAGEAHLRYPSGTPTCASEYGGMSYSETNTGGWGYRTCSGEDSFVDNYVRLTSRLLECEKLSGFCYTQLYDVEQEQNGLLRYDRKFKFSQEAMDRIADCNLRRAAIEK</sequence>
<dbReference type="InterPro" id="IPR008979">
    <property type="entry name" value="Galactose-bd-like_sf"/>
</dbReference>
<dbReference type="GO" id="GO:0004553">
    <property type="term" value="F:hydrolase activity, hydrolyzing O-glycosyl compounds"/>
    <property type="evidence" value="ECO:0007669"/>
    <property type="project" value="InterPro"/>
</dbReference>
<dbReference type="GO" id="GO:0005975">
    <property type="term" value="P:carbohydrate metabolic process"/>
    <property type="evidence" value="ECO:0007669"/>
    <property type="project" value="InterPro"/>
</dbReference>
<dbReference type="Proteomes" id="UP000824081">
    <property type="component" value="Unassembled WGS sequence"/>
</dbReference>
<reference evidence="4" key="1">
    <citation type="submission" date="2020-10" db="EMBL/GenBank/DDBJ databases">
        <authorList>
            <person name="Gilroy R."/>
        </authorList>
    </citation>
    <scope>NUCLEOTIDE SEQUENCE</scope>
    <source>
        <strain evidence="4">11687</strain>
    </source>
</reference>
<dbReference type="Gene3D" id="2.60.120.260">
    <property type="entry name" value="Galactose-binding domain-like"/>
    <property type="match status" value="1"/>
</dbReference>
<evidence type="ECO:0000259" key="2">
    <source>
        <dbReference type="Pfam" id="PF02836"/>
    </source>
</evidence>
<reference evidence="4" key="2">
    <citation type="journal article" date="2021" name="PeerJ">
        <title>Extensive microbial diversity within the chicken gut microbiome revealed by metagenomics and culture.</title>
        <authorList>
            <person name="Gilroy R."/>
            <person name="Ravi A."/>
            <person name="Getino M."/>
            <person name="Pursley I."/>
            <person name="Horton D.L."/>
            <person name="Alikhan N.F."/>
            <person name="Baker D."/>
            <person name="Gharbi K."/>
            <person name="Hall N."/>
            <person name="Watson M."/>
            <person name="Adriaenssens E.M."/>
            <person name="Foster-Nyarko E."/>
            <person name="Jarju S."/>
            <person name="Secka A."/>
            <person name="Antonio M."/>
            <person name="Oren A."/>
            <person name="Chaudhuri R.R."/>
            <person name="La Ragione R."/>
            <person name="Hildebrand F."/>
            <person name="Pallen M.J."/>
        </authorList>
    </citation>
    <scope>NUCLEOTIDE SEQUENCE</scope>
    <source>
        <strain evidence="4">11687</strain>
    </source>
</reference>
<dbReference type="EMBL" id="DVMZ01000056">
    <property type="protein sequence ID" value="HIU58856.1"/>
    <property type="molecule type" value="Genomic_DNA"/>
</dbReference>
<evidence type="ECO:0000259" key="3">
    <source>
        <dbReference type="Pfam" id="PF22666"/>
    </source>
</evidence>
<comment type="caution">
    <text evidence="4">The sequence shown here is derived from an EMBL/GenBank/DDBJ whole genome shotgun (WGS) entry which is preliminary data.</text>
</comment>
<name>A0A9D1MEP5_9FIRM</name>
<proteinExistence type="predicted"/>
<keyword evidence="1" id="KW-0378">Hydrolase</keyword>
<dbReference type="SUPFAM" id="SSF49785">
    <property type="entry name" value="Galactose-binding domain-like"/>
    <property type="match status" value="1"/>
</dbReference>
<dbReference type="Gene3D" id="3.20.20.80">
    <property type="entry name" value="Glycosidases"/>
    <property type="match status" value="1"/>
</dbReference>
<dbReference type="PANTHER" id="PTHR42732">
    <property type="entry name" value="BETA-GALACTOSIDASE"/>
    <property type="match status" value="1"/>
</dbReference>
<evidence type="ECO:0000256" key="1">
    <source>
        <dbReference type="ARBA" id="ARBA00022801"/>
    </source>
</evidence>
<dbReference type="Pfam" id="PF02836">
    <property type="entry name" value="Glyco_hydro_2_C"/>
    <property type="match status" value="1"/>
</dbReference>
<dbReference type="InterPro" id="IPR006103">
    <property type="entry name" value="Glyco_hydro_2_cat"/>
</dbReference>